<dbReference type="Gene3D" id="1.20.1740.10">
    <property type="entry name" value="Amino acid/polyamine transporter I"/>
    <property type="match status" value="1"/>
</dbReference>
<dbReference type="EMBL" id="QXDL01000052">
    <property type="protein sequence ID" value="RIH85912.1"/>
    <property type="molecule type" value="Genomic_DNA"/>
</dbReference>
<sequence length="430" mass="46692">MNRLPPSLHWFQGLLLICGAFFVSVYQTGWALGEIGSWSLLVWGAVVLVGLLQAWLLYRLARAFPHKAGGTATYALELFQGRGRVLAFLSGWGYWVAWTPATVLNSYLCARLLITVTGAALEPVPLTLGILALLYALNWFGLSRVVVSSYVLALLVFVPLGVLVWLAFQSVTPEKLALTLDFAQSPGWLSLLKWFFVIAWTGYGLEMISSVVAETRGHRARPMFAWASLWSVLAFVGIPFLLALLTDWDTLSSDPFASLRPLFVRHLGEGGALVLSLFLVAALLYSALAILVPSTRTVYQMSRDGLLPPYFAAVNRHGTPQGSLVLDLLLNAGLLLAFQDRLVEILAVANVGYMLVFVLLPVAYALHGRRAGGLERALVAFLFVLNAAVLLLGGAAWGPFVFGAGWLLVLAGVPLYFLSTRWAGAARSSA</sequence>
<feature type="transmembrane region" description="Helical" evidence="6">
    <location>
        <begin position="378"/>
        <end position="398"/>
    </location>
</feature>
<organism evidence="7 8">
    <name type="scientific">Calidithermus terrae</name>
    <dbReference type="NCBI Taxonomy" id="1408545"/>
    <lineage>
        <taxon>Bacteria</taxon>
        <taxon>Thermotogati</taxon>
        <taxon>Deinococcota</taxon>
        <taxon>Deinococci</taxon>
        <taxon>Thermales</taxon>
        <taxon>Thermaceae</taxon>
        <taxon>Calidithermus</taxon>
    </lineage>
</organism>
<gene>
    <name evidence="7" type="primary">ydgI</name>
    <name evidence="7" type="ORF">Mterra_01575</name>
</gene>
<dbReference type="PIRSF" id="PIRSF006060">
    <property type="entry name" value="AA_transporter"/>
    <property type="match status" value="1"/>
</dbReference>
<dbReference type="GO" id="GO:0022857">
    <property type="term" value="F:transmembrane transporter activity"/>
    <property type="evidence" value="ECO:0007669"/>
    <property type="project" value="InterPro"/>
</dbReference>
<evidence type="ECO:0000313" key="8">
    <source>
        <dbReference type="Proteomes" id="UP000265715"/>
    </source>
</evidence>
<dbReference type="Pfam" id="PF13520">
    <property type="entry name" value="AA_permease_2"/>
    <property type="match status" value="1"/>
</dbReference>
<dbReference type="PANTHER" id="PTHR42770">
    <property type="entry name" value="AMINO ACID TRANSPORTER-RELATED"/>
    <property type="match status" value="1"/>
</dbReference>
<dbReference type="GO" id="GO:0005886">
    <property type="term" value="C:plasma membrane"/>
    <property type="evidence" value="ECO:0007669"/>
    <property type="project" value="UniProtKB-SubCell"/>
</dbReference>
<feature type="transmembrane region" description="Helical" evidence="6">
    <location>
        <begin position="322"/>
        <end position="339"/>
    </location>
</feature>
<evidence type="ECO:0000256" key="1">
    <source>
        <dbReference type="ARBA" id="ARBA00004651"/>
    </source>
</evidence>
<protein>
    <submittedName>
        <fullName evidence="7">Putative arginine/ornithine antiporter</fullName>
    </submittedName>
</protein>
<feature type="transmembrane region" description="Helical" evidence="6">
    <location>
        <begin position="272"/>
        <end position="293"/>
    </location>
</feature>
<feature type="transmembrane region" description="Helical" evidence="6">
    <location>
        <begin position="404"/>
        <end position="424"/>
    </location>
</feature>
<dbReference type="InterPro" id="IPR002293">
    <property type="entry name" value="AA/rel_permease1"/>
</dbReference>
<dbReference type="InterPro" id="IPR050367">
    <property type="entry name" value="APC_superfamily"/>
</dbReference>
<dbReference type="PANTHER" id="PTHR42770:SF7">
    <property type="entry name" value="MEMBRANE PROTEIN"/>
    <property type="match status" value="1"/>
</dbReference>
<dbReference type="RefSeq" id="WP_119314707.1">
    <property type="nucleotide sequence ID" value="NZ_QXDL01000052.1"/>
</dbReference>
<feature type="transmembrane region" description="Helical" evidence="6">
    <location>
        <begin position="85"/>
        <end position="104"/>
    </location>
</feature>
<evidence type="ECO:0000256" key="5">
    <source>
        <dbReference type="ARBA" id="ARBA00023136"/>
    </source>
</evidence>
<feature type="transmembrane region" description="Helical" evidence="6">
    <location>
        <begin position="345"/>
        <end position="366"/>
    </location>
</feature>
<evidence type="ECO:0000313" key="7">
    <source>
        <dbReference type="EMBL" id="RIH85912.1"/>
    </source>
</evidence>
<feature type="transmembrane region" description="Helical" evidence="6">
    <location>
        <begin position="124"/>
        <end position="142"/>
    </location>
</feature>
<feature type="transmembrane region" description="Helical" evidence="6">
    <location>
        <begin position="38"/>
        <end position="58"/>
    </location>
</feature>
<accession>A0A399ETK1</accession>
<reference evidence="7 8" key="1">
    <citation type="submission" date="2018-08" db="EMBL/GenBank/DDBJ databases">
        <title>Meiothermus terrae DSM 26712 genome sequencing project.</title>
        <authorList>
            <person name="Da Costa M.S."/>
            <person name="Albuquerque L."/>
            <person name="Raposo P."/>
            <person name="Froufe H.J.C."/>
            <person name="Barroso C.S."/>
            <person name="Egas C."/>
        </authorList>
    </citation>
    <scope>NUCLEOTIDE SEQUENCE [LARGE SCALE GENOMIC DNA]</scope>
    <source>
        <strain evidence="7 8">DSM 26712</strain>
    </source>
</reference>
<feature type="transmembrane region" description="Helical" evidence="6">
    <location>
        <begin position="7"/>
        <end position="26"/>
    </location>
</feature>
<keyword evidence="5 6" id="KW-0472">Membrane</keyword>
<proteinExistence type="predicted"/>
<evidence type="ECO:0000256" key="2">
    <source>
        <dbReference type="ARBA" id="ARBA00022475"/>
    </source>
</evidence>
<keyword evidence="8" id="KW-1185">Reference proteome</keyword>
<evidence type="ECO:0000256" key="3">
    <source>
        <dbReference type="ARBA" id="ARBA00022692"/>
    </source>
</evidence>
<feature type="transmembrane region" description="Helical" evidence="6">
    <location>
        <begin position="224"/>
        <end position="245"/>
    </location>
</feature>
<feature type="transmembrane region" description="Helical" evidence="6">
    <location>
        <begin position="149"/>
        <end position="168"/>
    </location>
</feature>
<dbReference type="Proteomes" id="UP000265715">
    <property type="component" value="Unassembled WGS sequence"/>
</dbReference>
<dbReference type="OrthoDB" id="9762947at2"/>
<evidence type="ECO:0000256" key="4">
    <source>
        <dbReference type="ARBA" id="ARBA00022989"/>
    </source>
</evidence>
<keyword evidence="2" id="KW-1003">Cell membrane</keyword>
<keyword evidence="4 6" id="KW-1133">Transmembrane helix</keyword>
<feature type="transmembrane region" description="Helical" evidence="6">
    <location>
        <begin position="188"/>
        <end position="212"/>
    </location>
</feature>
<name>A0A399ETK1_9DEIN</name>
<dbReference type="AlphaFoldDB" id="A0A399ETK1"/>
<comment type="subcellular location">
    <subcellularLocation>
        <location evidence="1">Cell membrane</location>
        <topology evidence="1">Multi-pass membrane protein</topology>
    </subcellularLocation>
</comment>
<evidence type="ECO:0000256" key="6">
    <source>
        <dbReference type="SAM" id="Phobius"/>
    </source>
</evidence>
<keyword evidence="3 6" id="KW-0812">Transmembrane</keyword>
<comment type="caution">
    <text evidence="7">The sequence shown here is derived from an EMBL/GenBank/DDBJ whole genome shotgun (WGS) entry which is preliminary data.</text>
</comment>